<feature type="region of interest" description="Disordered" evidence="1">
    <location>
        <begin position="1"/>
        <end position="22"/>
    </location>
</feature>
<evidence type="ECO:0000256" key="2">
    <source>
        <dbReference type="SAM" id="SignalP"/>
    </source>
</evidence>
<feature type="region of interest" description="Disordered" evidence="1">
    <location>
        <begin position="358"/>
        <end position="382"/>
    </location>
</feature>
<dbReference type="GeneID" id="108017422"/>
<feature type="compositionally biased region" description="Low complexity" evidence="1">
    <location>
        <begin position="366"/>
        <end position="382"/>
    </location>
</feature>
<gene>
    <name evidence="4" type="primary">hdly</name>
</gene>
<feature type="region of interest" description="Disordered" evidence="1">
    <location>
        <begin position="95"/>
        <end position="129"/>
    </location>
</feature>
<dbReference type="RefSeq" id="XP_036674063.3">
    <property type="nucleotide sequence ID" value="XM_036818168.3"/>
</dbReference>
<feature type="signal peptide" evidence="2">
    <location>
        <begin position="1"/>
        <end position="45"/>
    </location>
</feature>
<keyword evidence="3" id="KW-1185">Reference proteome</keyword>
<dbReference type="AlphaFoldDB" id="A0AB40A945"/>
<sequence>MSKISRPASQPKEMNRTALSTGSTSRRLPALLFVLLLGLVAQTTGRPSPEDESDLAIIPPDTDNVEIHKVKFVNGVMQKDHPVIMYKEDFVSEDYDPTKNESNPVRHKKHKRTHHHRVEPQQENDGDPILFDILPDKPIVLEEDLKAPLVTSIEVAELAGPVKKEAITKHPKKYHSRQRRQTYGQYQNELVLQYYYAKPQKQEVPVLVYYKRLPVAGKPAILSGPLPNRYNPNPPFIENRGEFDLIHESDPAQADFTIYNTTRTTRPPMTTRPPPFPPAGRPIAVDPIRRPQQTGAPPLAATEPKVSKCVWAIVNCCTSDSKKIRYNCFETFGCHGAFWGINPCADEDVKQDDLVPLAGFSPPGFPQSESQPAPAPASVSAPRRPFSRTDGFHFPQDHGYQENSTCQRASKLCCSQRNIGSQYECFHHHGCNESISTIISTCS</sequence>
<protein>
    <submittedName>
        <fullName evidence="4">Uncharacterized protein hdly isoform X1</fullName>
    </submittedName>
</protein>
<organism evidence="3 4">
    <name type="scientific">Drosophila suzukii</name>
    <name type="common">Spotted-wing drosophila fruit fly</name>
    <dbReference type="NCBI Taxonomy" id="28584"/>
    <lineage>
        <taxon>Eukaryota</taxon>
        <taxon>Metazoa</taxon>
        <taxon>Ecdysozoa</taxon>
        <taxon>Arthropoda</taxon>
        <taxon>Hexapoda</taxon>
        <taxon>Insecta</taxon>
        <taxon>Pterygota</taxon>
        <taxon>Neoptera</taxon>
        <taxon>Endopterygota</taxon>
        <taxon>Diptera</taxon>
        <taxon>Brachycera</taxon>
        <taxon>Muscomorpha</taxon>
        <taxon>Ephydroidea</taxon>
        <taxon>Drosophilidae</taxon>
        <taxon>Drosophila</taxon>
        <taxon>Sophophora</taxon>
    </lineage>
</organism>
<proteinExistence type="predicted"/>
<evidence type="ECO:0000256" key="1">
    <source>
        <dbReference type="SAM" id="MobiDB-lite"/>
    </source>
</evidence>
<dbReference type="Proteomes" id="UP001652628">
    <property type="component" value="Chromosome 3"/>
</dbReference>
<accession>A0AB40A945</accession>
<evidence type="ECO:0000313" key="3">
    <source>
        <dbReference type="Proteomes" id="UP001652628"/>
    </source>
</evidence>
<name>A0AB40A945_DROSZ</name>
<keyword evidence="2" id="KW-0732">Signal</keyword>
<reference evidence="4" key="1">
    <citation type="submission" date="2025-08" db="UniProtKB">
        <authorList>
            <consortium name="RefSeq"/>
        </authorList>
    </citation>
    <scope>IDENTIFICATION</scope>
</reference>
<feature type="chain" id="PRO_5045860782" evidence="2">
    <location>
        <begin position="46"/>
        <end position="443"/>
    </location>
</feature>
<feature type="compositionally biased region" description="Basic residues" evidence="1">
    <location>
        <begin position="105"/>
        <end position="117"/>
    </location>
</feature>
<evidence type="ECO:0000313" key="4">
    <source>
        <dbReference type="RefSeq" id="XP_036674063.3"/>
    </source>
</evidence>